<evidence type="ECO:0000313" key="3">
    <source>
        <dbReference type="Proteomes" id="UP000320386"/>
    </source>
</evidence>
<accession>A0A518BZD3</accession>
<keyword evidence="3" id="KW-1185">Reference proteome</keyword>
<name>A0A518BZD3_9BACT</name>
<reference evidence="2 3" key="1">
    <citation type="submission" date="2019-02" db="EMBL/GenBank/DDBJ databases">
        <title>Deep-cultivation of Planctomycetes and their phenomic and genomic characterization uncovers novel biology.</title>
        <authorList>
            <person name="Wiegand S."/>
            <person name="Jogler M."/>
            <person name="Boedeker C."/>
            <person name="Pinto D."/>
            <person name="Vollmers J."/>
            <person name="Rivas-Marin E."/>
            <person name="Kohn T."/>
            <person name="Peeters S.H."/>
            <person name="Heuer A."/>
            <person name="Rast P."/>
            <person name="Oberbeckmann S."/>
            <person name="Bunk B."/>
            <person name="Jeske O."/>
            <person name="Meyerdierks A."/>
            <person name="Storesund J.E."/>
            <person name="Kallscheuer N."/>
            <person name="Luecker S."/>
            <person name="Lage O.M."/>
            <person name="Pohl T."/>
            <person name="Merkel B.J."/>
            <person name="Hornburger P."/>
            <person name="Mueller R.-W."/>
            <person name="Bruemmer F."/>
            <person name="Labrenz M."/>
            <person name="Spormann A.M."/>
            <person name="Op den Camp H."/>
            <person name="Overmann J."/>
            <person name="Amann R."/>
            <person name="Jetten M.S.M."/>
            <person name="Mascher T."/>
            <person name="Medema M.H."/>
            <person name="Devos D.P."/>
            <person name="Kaster A.-K."/>
            <person name="Ovreas L."/>
            <person name="Rohde M."/>
            <person name="Galperin M.Y."/>
            <person name="Jogler C."/>
        </authorList>
    </citation>
    <scope>NUCLEOTIDE SEQUENCE [LARGE SCALE GENOMIC DNA]</scope>
    <source>
        <strain evidence="2 3">Pan265</strain>
    </source>
</reference>
<organism evidence="2 3">
    <name type="scientific">Mucisphaera calidilacus</name>
    <dbReference type="NCBI Taxonomy" id="2527982"/>
    <lineage>
        <taxon>Bacteria</taxon>
        <taxon>Pseudomonadati</taxon>
        <taxon>Planctomycetota</taxon>
        <taxon>Phycisphaerae</taxon>
        <taxon>Phycisphaerales</taxon>
        <taxon>Phycisphaeraceae</taxon>
        <taxon>Mucisphaera</taxon>
    </lineage>
</organism>
<gene>
    <name evidence="2" type="ORF">Pan265_21930</name>
</gene>
<feature type="region of interest" description="Disordered" evidence="1">
    <location>
        <begin position="238"/>
        <end position="257"/>
    </location>
</feature>
<dbReference type="RefSeq" id="WP_145446501.1">
    <property type="nucleotide sequence ID" value="NZ_CP036280.1"/>
</dbReference>
<dbReference type="OrthoDB" id="241736at2"/>
<sequence length="257" mass="28235">MTSKQVLLTLVVVVTCLTGCSLFGPRRAPELVSPYPETRVIAVVPFVNESGTTAADGQRVADSLTRSLDRSEGLVALPLTRVLTVMDQLGLSGVSSMGEARMLLQYLDAELLVVGTITAYDPYDPPRLGMAAEVYEYLAPPVQMVDLRVMTKAGTSNETAPDERHSGRVLVSLSAMLDASNPRTRDRLMDYAVDRGVRPEDPDAWLHIKRSMNLYTDFACHELARRLLAAETIRLAPAEPDETRGSDNDRPKRVGHR</sequence>
<dbReference type="AlphaFoldDB" id="A0A518BZD3"/>
<dbReference type="Proteomes" id="UP000320386">
    <property type="component" value="Chromosome"/>
</dbReference>
<evidence type="ECO:0000256" key="1">
    <source>
        <dbReference type="SAM" id="MobiDB-lite"/>
    </source>
</evidence>
<dbReference type="EMBL" id="CP036280">
    <property type="protein sequence ID" value="QDU72328.1"/>
    <property type="molecule type" value="Genomic_DNA"/>
</dbReference>
<protein>
    <submittedName>
        <fullName evidence="2">Uncharacterized protein</fullName>
    </submittedName>
</protein>
<dbReference type="Gene3D" id="3.40.50.10610">
    <property type="entry name" value="ABC-type transport auxiliary lipoprotein component"/>
    <property type="match status" value="1"/>
</dbReference>
<feature type="compositionally biased region" description="Basic and acidic residues" evidence="1">
    <location>
        <begin position="241"/>
        <end position="257"/>
    </location>
</feature>
<evidence type="ECO:0000313" key="2">
    <source>
        <dbReference type="EMBL" id="QDU72328.1"/>
    </source>
</evidence>
<proteinExistence type="predicted"/>
<dbReference type="KEGG" id="mcad:Pan265_21930"/>